<feature type="domain" description="Myb/SANT-like DNA-binding" evidence="2">
    <location>
        <begin position="46"/>
        <end position="132"/>
    </location>
</feature>
<dbReference type="Pfam" id="PF13837">
    <property type="entry name" value="Myb_DNA-bind_4"/>
    <property type="match status" value="1"/>
</dbReference>
<dbReference type="FunFam" id="1.10.10.60:FF:000032">
    <property type="entry name" value="Zinc finger and SCAN domain-containing 20"/>
    <property type="match status" value="1"/>
</dbReference>
<dbReference type="OrthoDB" id="691673at2759"/>
<dbReference type="EMBL" id="CAJPIZ010000518">
    <property type="protein sequence ID" value="CAG2101640.1"/>
    <property type="molecule type" value="Genomic_DNA"/>
</dbReference>
<protein>
    <recommendedName>
        <fullName evidence="2">Myb/SANT-like DNA-binding domain-containing protein</fullName>
    </recommendedName>
</protein>
<sequence length="473" mass="53953">MPFETRVKTEDSMIMSSQSHHNNQSFLQSYGVQNPQIRPVIERGASWSYNETRILLSLWGQDMVQRQLTNSKRTRHVWEKIAERIREHGFDRTADQVRTRVFNMIAEYRRILKNPTPERKKKCIFFDALHKIYQAKDSNAIKMALNNYEEEYNFEPIEFNAGDENMDGTNDNDGGEDDGTDGEDKSEIFAYSLSPSATLNNNVVTNGNNTMDLHSNNEDSVDCPINIPNDDIPMIPPPKRCRTEGSIYQAKDSNAIKMALNNYEEEYNFEPIEFNAGDENMDGTNDNDGGEDDGTDGEDKSEIFAYSLSPSATLNNNVVTNGNNTMDLHSNNEDSVDCPINIPNDDIPMIPPPKRCRTEGSVNQSQYQTMSSLFDNSSSALLIDRMFAHLSKETEVMREWVGLERERLSQEVSRRKEENERDERREKAFLAHLMRMQEQMFSFLSKQQLVNPASVASGLSLPASPSHSDQHKD</sequence>
<organism evidence="3">
    <name type="scientific">Medioppia subpectinata</name>
    <dbReference type="NCBI Taxonomy" id="1979941"/>
    <lineage>
        <taxon>Eukaryota</taxon>
        <taxon>Metazoa</taxon>
        <taxon>Ecdysozoa</taxon>
        <taxon>Arthropoda</taxon>
        <taxon>Chelicerata</taxon>
        <taxon>Arachnida</taxon>
        <taxon>Acari</taxon>
        <taxon>Acariformes</taxon>
        <taxon>Sarcoptiformes</taxon>
        <taxon>Oribatida</taxon>
        <taxon>Brachypylina</taxon>
        <taxon>Oppioidea</taxon>
        <taxon>Oppiidae</taxon>
        <taxon>Medioppia</taxon>
    </lineage>
</organism>
<dbReference type="EMBL" id="OC855093">
    <property type="protein sequence ID" value="CAD7621210.1"/>
    <property type="molecule type" value="Genomic_DNA"/>
</dbReference>
<dbReference type="Proteomes" id="UP000759131">
    <property type="component" value="Unassembled WGS sequence"/>
</dbReference>
<dbReference type="PANTHER" id="PTHR47595">
    <property type="entry name" value="HEAT SHOCK 70 KDA PROTEIN 14"/>
    <property type="match status" value="1"/>
</dbReference>
<evidence type="ECO:0000259" key="2">
    <source>
        <dbReference type="Pfam" id="PF13837"/>
    </source>
</evidence>
<reference evidence="3" key="1">
    <citation type="submission" date="2020-11" db="EMBL/GenBank/DDBJ databases">
        <authorList>
            <person name="Tran Van P."/>
        </authorList>
    </citation>
    <scope>NUCLEOTIDE SEQUENCE</scope>
</reference>
<feature type="region of interest" description="Disordered" evidence="1">
    <location>
        <begin position="160"/>
        <end position="184"/>
    </location>
</feature>
<gene>
    <name evidence="3" type="ORF">OSB1V03_LOCUS1684</name>
</gene>
<evidence type="ECO:0000256" key="1">
    <source>
        <dbReference type="SAM" id="MobiDB-lite"/>
    </source>
</evidence>
<dbReference type="Gene3D" id="1.10.10.60">
    <property type="entry name" value="Homeodomain-like"/>
    <property type="match status" value="1"/>
</dbReference>
<keyword evidence="4" id="KW-1185">Reference proteome</keyword>
<name>A0A7R9PUD1_9ACAR</name>
<accession>A0A7R9PUD1</accession>
<feature type="region of interest" description="Disordered" evidence="1">
    <location>
        <begin position="275"/>
        <end position="299"/>
    </location>
</feature>
<evidence type="ECO:0000313" key="4">
    <source>
        <dbReference type="Proteomes" id="UP000759131"/>
    </source>
</evidence>
<proteinExistence type="predicted"/>
<dbReference type="InterPro" id="IPR044822">
    <property type="entry name" value="Myb_DNA-bind_4"/>
</dbReference>
<dbReference type="AlphaFoldDB" id="A0A7R9PUD1"/>
<evidence type="ECO:0000313" key="3">
    <source>
        <dbReference type="EMBL" id="CAD7621210.1"/>
    </source>
</evidence>
<dbReference type="PANTHER" id="PTHR47595:SF1">
    <property type="entry name" value="MYB_SANT-LIKE DNA-BINDING DOMAIN-CONTAINING PROTEIN"/>
    <property type="match status" value="1"/>
</dbReference>